<dbReference type="InterPro" id="IPR014777">
    <property type="entry name" value="4pyrrole_Mease_sub1"/>
</dbReference>
<evidence type="ECO:0000313" key="9">
    <source>
        <dbReference type="Proteomes" id="UP001605036"/>
    </source>
</evidence>
<dbReference type="FunFam" id="3.30.950.10:FF:000002">
    <property type="entry name" value="Ribosomal RNA small subunit methyltransferase I"/>
    <property type="match status" value="1"/>
</dbReference>
<evidence type="ECO:0000313" key="8">
    <source>
        <dbReference type="EMBL" id="KAL2641391.1"/>
    </source>
</evidence>
<dbReference type="PROSITE" id="PS01296">
    <property type="entry name" value="RSMI"/>
    <property type="match status" value="1"/>
</dbReference>
<keyword evidence="5" id="KW-0949">S-adenosyl-L-methionine</keyword>
<evidence type="ECO:0000256" key="3">
    <source>
        <dbReference type="ARBA" id="ARBA00022603"/>
    </source>
</evidence>
<dbReference type="SUPFAM" id="SSF53790">
    <property type="entry name" value="Tetrapyrrole methylase"/>
    <property type="match status" value="1"/>
</dbReference>
<dbReference type="NCBIfam" id="TIGR00096">
    <property type="entry name" value="16S rRNA (cytidine(1402)-2'-O)-methyltransferase"/>
    <property type="match status" value="1"/>
</dbReference>
<dbReference type="GO" id="GO:0006364">
    <property type="term" value="P:rRNA processing"/>
    <property type="evidence" value="ECO:0007669"/>
    <property type="project" value="UniProtKB-KW"/>
</dbReference>
<evidence type="ECO:0000256" key="1">
    <source>
        <dbReference type="ARBA" id="ARBA00022490"/>
    </source>
</evidence>
<sequence length="407" mass="44878">MGYCGPVPRIWLPLERAICSLSWCSRSFVDGRLRNAFILRPSVGGAASAYHGIRSLPHNRVRLSRLRSVRDSSWNFARTNAPGKLSAAFGIHESLEESEQSVGGEENGELTEEESDESSEVETKLKPGLYLVGTPIGNLEDITLRALRVLKSAALILAEDTRHSSRLLRHYDIRTPAMSYHKFNEKARRDLVLERLRRGEILALISDAGMPGISDPGSAIVRACVEANVDVFPIPGPSAVVTALVASGLPTDEFSFVGFLPAQSSSRQKRLAIAASESATQVFYVPPHKLVKFLDDCISAFGALRRCAVARELTKVHEEFWRGTLDQTLTEFKSRSPRGEITLIIEGVPKASQDQLVDENELRSRLKSRLDAGMSPSEATKQVVLETSVRKNLVYPLALSMSQKQKL</sequence>
<evidence type="ECO:0000256" key="5">
    <source>
        <dbReference type="ARBA" id="ARBA00022691"/>
    </source>
</evidence>
<dbReference type="InterPro" id="IPR018063">
    <property type="entry name" value="SAM_MeTrfase_RsmI_CS"/>
</dbReference>
<dbReference type="Proteomes" id="UP001605036">
    <property type="component" value="Unassembled WGS sequence"/>
</dbReference>
<dbReference type="InterPro" id="IPR008189">
    <property type="entry name" value="rRNA_ssu_MeTfrase_I"/>
</dbReference>
<dbReference type="HAMAP" id="MF_01877">
    <property type="entry name" value="16SrRNA_methyltr_I"/>
    <property type="match status" value="1"/>
</dbReference>
<name>A0ABD1Z0T2_9MARC</name>
<evidence type="ECO:0000256" key="2">
    <source>
        <dbReference type="ARBA" id="ARBA00022552"/>
    </source>
</evidence>
<feature type="compositionally biased region" description="Acidic residues" evidence="6">
    <location>
        <begin position="106"/>
        <end position="120"/>
    </location>
</feature>
<dbReference type="GO" id="GO:0032259">
    <property type="term" value="P:methylation"/>
    <property type="evidence" value="ECO:0007669"/>
    <property type="project" value="UniProtKB-KW"/>
</dbReference>
<feature type="region of interest" description="Disordered" evidence="6">
    <location>
        <begin position="96"/>
        <end position="121"/>
    </location>
</feature>
<keyword evidence="4" id="KW-0808">Transferase</keyword>
<dbReference type="Gene3D" id="3.30.950.10">
    <property type="entry name" value="Methyltransferase, Cobalt-precorrin-4 Transmethylase, Domain 2"/>
    <property type="match status" value="1"/>
</dbReference>
<dbReference type="EMBL" id="JBHFFA010000002">
    <property type="protein sequence ID" value="KAL2641391.1"/>
    <property type="molecule type" value="Genomic_DNA"/>
</dbReference>
<dbReference type="Gene3D" id="3.40.1010.10">
    <property type="entry name" value="Cobalt-precorrin-4 Transmethylase, Domain 1"/>
    <property type="match status" value="1"/>
</dbReference>
<proteinExistence type="inferred from homology"/>
<dbReference type="AlphaFoldDB" id="A0ABD1Z0T2"/>
<dbReference type="InterPro" id="IPR000878">
    <property type="entry name" value="4pyrrol_Mease"/>
</dbReference>
<evidence type="ECO:0000256" key="4">
    <source>
        <dbReference type="ARBA" id="ARBA00022679"/>
    </source>
</evidence>
<dbReference type="Pfam" id="PF00590">
    <property type="entry name" value="TP_methylase"/>
    <property type="match status" value="1"/>
</dbReference>
<dbReference type="GO" id="GO:0008168">
    <property type="term" value="F:methyltransferase activity"/>
    <property type="evidence" value="ECO:0007669"/>
    <property type="project" value="UniProtKB-KW"/>
</dbReference>
<keyword evidence="2" id="KW-0698">rRNA processing</keyword>
<dbReference type="CDD" id="cd11648">
    <property type="entry name" value="RsmI"/>
    <property type="match status" value="1"/>
</dbReference>
<dbReference type="InterPro" id="IPR035996">
    <property type="entry name" value="4pyrrol_Methylase_sf"/>
</dbReference>
<organism evidence="8 9">
    <name type="scientific">Riccia fluitans</name>
    <dbReference type="NCBI Taxonomy" id="41844"/>
    <lineage>
        <taxon>Eukaryota</taxon>
        <taxon>Viridiplantae</taxon>
        <taxon>Streptophyta</taxon>
        <taxon>Embryophyta</taxon>
        <taxon>Marchantiophyta</taxon>
        <taxon>Marchantiopsida</taxon>
        <taxon>Marchantiidae</taxon>
        <taxon>Marchantiales</taxon>
        <taxon>Ricciaceae</taxon>
        <taxon>Riccia</taxon>
    </lineage>
</organism>
<keyword evidence="9" id="KW-1185">Reference proteome</keyword>
<dbReference type="PANTHER" id="PTHR46111:SF1">
    <property type="entry name" value="RIBOSOMAL RNA SMALL SUBUNIT METHYLTRANSFERASE I"/>
    <property type="match status" value="1"/>
</dbReference>
<comment type="caution">
    <text evidence="8">The sequence shown here is derived from an EMBL/GenBank/DDBJ whole genome shotgun (WGS) entry which is preliminary data.</text>
</comment>
<reference evidence="8 9" key="1">
    <citation type="submission" date="2024-09" db="EMBL/GenBank/DDBJ databases">
        <title>Chromosome-scale assembly of Riccia fluitans.</title>
        <authorList>
            <person name="Paukszto L."/>
            <person name="Sawicki J."/>
            <person name="Karawczyk K."/>
            <person name="Piernik-Szablinska J."/>
            <person name="Szczecinska M."/>
            <person name="Mazdziarz M."/>
        </authorList>
    </citation>
    <scope>NUCLEOTIDE SEQUENCE [LARGE SCALE GENOMIC DNA]</scope>
    <source>
        <strain evidence="8">Rf_01</strain>
        <tissue evidence="8">Aerial parts of the thallus</tissue>
    </source>
</reference>
<evidence type="ECO:0000256" key="6">
    <source>
        <dbReference type="SAM" id="MobiDB-lite"/>
    </source>
</evidence>
<feature type="domain" description="Tetrapyrrole methylase" evidence="7">
    <location>
        <begin position="129"/>
        <end position="327"/>
    </location>
</feature>
<keyword evidence="3" id="KW-0489">Methyltransferase</keyword>
<protein>
    <recommendedName>
        <fullName evidence="7">Tetrapyrrole methylase domain-containing protein</fullName>
    </recommendedName>
</protein>
<keyword evidence="1" id="KW-0963">Cytoplasm</keyword>
<accession>A0ABD1Z0T2</accession>
<evidence type="ECO:0000259" key="7">
    <source>
        <dbReference type="Pfam" id="PF00590"/>
    </source>
</evidence>
<dbReference type="PANTHER" id="PTHR46111">
    <property type="entry name" value="RIBOSOMAL RNA SMALL SUBUNIT METHYLTRANSFERASE I"/>
    <property type="match status" value="1"/>
</dbReference>
<gene>
    <name evidence="8" type="ORF">R1flu_008978</name>
</gene>
<dbReference type="InterPro" id="IPR014776">
    <property type="entry name" value="4pyrrole_Mease_sub2"/>
</dbReference>
<dbReference type="FunFam" id="3.40.1010.10:FF:000007">
    <property type="entry name" value="Ribosomal RNA small subunit methyltransferase I"/>
    <property type="match status" value="1"/>
</dbReference>